<sequence>MVRHTDLSSAVEMASVEGARGGRRQASVVGSSTKAVVDVADRERGDTRRVTVDGRRVWEGRSTGGGWSERRCGRQDLVEEKVQAMGVSGRSSEWRDGREACGGRGRGGCHARSMGRSMRRGGGGAEAG</sequence>
<name>A0A1R3L5M5_ASPOF</name>
<proteinExistence type="predicted"/>
<evidence type="ECO:0000313" key="3">
    <source>
        <dbReference type="Proteomes" id="UP000243459"/>
    </source>
</evidence>
<organism evidence="2 3">
    <name type="scientific">Asparagus officinalis</name>
    <name type="common">Garden asparagus</name>
    <dbReference type="NCBI Taxonomy" id="4686"/>
    <lineage>
        <taxon>Eukaryota</taxon>
        <taxon>Viridiplantae</taxon>
        <taxon>Streptophyta</taxon>
        <taxon>Embryophyta</taxon>
        <taxon>Tracheophyta</taxon>
        <taxon>Spermatophyta</taxon>
        <taxon>Magnoliopsida</taxon>
        <taxon>Liliopsida</taxon>
        <taxon>Asparagales</taxon>
        <taxon>Asparagaceae</taxon>
        <taxon>Asparagoideae</taxon>
        <taxon>Asparagus</taxon>
    </lineage>
</organism>
<feature type="region of interest" description="Disordered" evidence="1">
    <location>
        <begin position="1"/>
        <end position="33"/>
    </location>
</feature>
<accession>A0A1R3L5M5</accession>
<reference evidence="3" key="1">
    <citation type="journal article" date="2017" name="Nat. Commun.">
        <title>The asparagus genome sheds light on the origin and evolution of a young Y chromosome.</title>
        <authorList>
            <person name="Harkess A."/>
            <person name="Zhou J."/>
            <person name="Xu C."/>
            <person name="Bowers J.E."/>
            <person name="Van der Hulst R."/>
            <person name="Ayyampalayam S."/>
            <person name="Mercati F."/>
            <person name="Riccardi P."/>
            <person name="McKain M.R."/>
            <person name="Kakrana A."/>
            <person name="Tang H."/>
            <person name="Ray J."/>
            <person name="Groenendijk J."/>
            <person name="Arikit S."/>
            <person name="Mathioni S.M."/>
            <person name="Nakano M."/>
            <person name="Shan H."/>
            <person name="Telgmann-Rauber A."/>
            <person name="Kanno A."/>
            <person name="Yue Z."/>
            <person name="Chen H."/>
            <person name="Li W."/>
            <person name="Chen Y."/>
            <person name="Xu X."/>
            <person name="Zhang Y."/>
            <person name="Luo S."/>
            <person name="Chen H."/>
            <person name="Gao J."/>
            <person name="Mao Z."/>
            <person name="Pires J.C."/>
            <person name="Luo M."/>
            <person name="Kudrna D."/>
            <person name="Wing R.A."/>
            <person name="Meyers B.C."/>
            <person name="Yi K."/>
            <person name="Kong H."/>
            <person name="Lavrijsen P."/>
            <person name="Sunseri F."/>
            <person name="Falavigna A."/>
            <person name="Ye Y."/>
            <person name="Leebens-Mack J.H."/>
            <person name="Chen G."/>
        </authorList>
    </citation>
    <scope>NUCLEOTIDE SEQUENCE [LARGE SCALE GENOMIC DNA]</scope>
    <source>
        <strain evidence="3">cv. DH0086</strain>
    </source>
</reference>
<evidence type="ECO:0000256" key="1">
    <source>
        <dbReference type="SAM" id="MobiDB-lite"/>
    </source>
</evidence>
<protein>
    <submittedName>
        <fullName evidence="2">Uncharacterized protein</fullName>
    </submittedName>
</protein>
<dbReference type="Gramene" id="ONK54905">
    <property type="protein sequence ID" value="ONK54905"/>
    <property type="gene ID" value="A4U43_UnF9860"/>
</dbReference>
<evidence type="ECO:0000313" key="2">
    <source>
        <dbReference type="EMBL" id="ONK54905.1"/>
    </source>
</evidence>
<keyword evidence="3" id="KW-1185">Reference proteome</keyword>
<dbReference type="AlphaFoldDB" id="A0A1R3L5M5"/>
<gene>
    <name evidence="2" type="ORF">A4U43_UnF9860</name>
</gene>
<feature type="compositionally biased region" description="Basic and acidic residues" evidence="1">
    <location>
        <begin position="92"/>
        <end position="101"/>
    </location>
</feature>
<dbReference type="Proteomes" id="UP000243459">
    <property type="component" value="Unassembled WGS sequence"/>
</dbReference>
<dbReference type="EMBL" id="KV863986">
    <property type="protein sequence ID" value="ONK54905.1"/>
    <property type="molecule type" value="Genomic_DNA"/>
</dbReference>
<feature type="region of interest" description="Disordered" evidence="1">
    <location>
        <begin position="84"/>
        <end position="128"/>
    </location>
</feature>